<dbReference type="SMART" id="SM00347">
    <property type="entry name" value="HTH_MARR"/>
    <property type="match status" value="1"/>
</dbReference>
<accession>A0A8J3C7B7</accession>
<dbReference type="InterPro" id="IPR036388">
    <property type="entry name" value="WH-like_DNA-bd_sf"/>
</dbReference>
<reference evidence="5" key="2">
    <citation type="submission" date="2020-09" db="EMBL/GenBank/DDBJ databases">
        <authorList>
            <person name="Sun Q."/>
            <person name="Zhou Y."/>
        </authorList>
    </citation>
    <scope>NUCLEOTIDE SEQUENCE</scope>
    <source>
        <strain evidence="5">CGMCC 4.5737</strain>
    </source>
</reference>
<evidence type="ECO:0000259" key="4">
    <source>
        <dbReference type="PROSITE" id="PS50995"/>
    </source>
</evidence>
<dbReference type="EMBL" id="BMMK01000006">
    <property type="protein sequence ID" value="GGM47428.1"/>
    <property type="molecule type" value="Genomic_DNA"/>
</dbReference>
<evidence type="ECO:0000256" key="1">
    <source>
        <dbReference type="ARBA" id="ARBA00023015"/>
    </source>
</evidence>
<dbReference type="GO" id="GO:0003677">
    <property type="term" value="F:DNA binding"/>
    <property type="evidence" value="ECO:0007669"/>
    <property type="project" value="UniProtKB-KW"/>
</dbReference>
<protein>
    <submittedName>
        <fullName evidence="5">Transcriptional regulator</fullName>
    </submittedName>
</protein>
<organism evidence="5 6">
    <name type="scientific">Longimycelium tulufanense</name>
    <dbReference type="NCBI Taxonomy" id="907463"/>
    <lineage>
        <taxon>Bacteria</taxon>
        <taxon>Bacillati</taxon>
        <taxon>Actinomycetota</taxon>
        <taxon>Actinomycetes</taxon>
        <taxon>Pseudonocardiales</taxon>
        <taxon>Pseudonocardiaceae</taxon>
        <taxon>Longimycelium</taxon>
    </lineage>
</organism>
<dbReference type="PANTHER" id="PTHR33164:SF57">
    <property type="entry name" value="MARR-FAMILY TRANSCRIPTIONAL REGULATOR"/>
    <property type="match status" value="1"/>
</dbReference>
<dbReference type="GO" id="GO:0006950">
    <property type="term" value="P:response to stress"/>
    <property type="evidence" value="ECO:0007669"/>
    <property type="project" value="TreeGrafter"/>
</dbReference>
<evidence type="ECO:0000313" key="6">
    <source>
        <dbReference type="Proteomes" id="UP000637578"/>
    </source>
</evidence>
<keyword evidence="6" id="KW-1185">Reference proteome</keyword>
<dbReference type="InterPro" id="IPR036390">
    <property type="entry name" value="WH_DNA-bd_sf"/>
</dbReference>
<gene>
    <name evidence="5" type="ORF">GCM10012275_18170</name>
</gene>
<dbReference type="SUPFAM" id="SSF46785">
    <property type="entry name" value="Winged helix' DNA-binding domain"/>
    <property type="match status" value="1"/>
</dbReference>
<dbReference type="PANTHER" id="PTHR33164">
    <property type="entry name" value="TRANSCRIPTIONAL REGULATOR, MARR FAMILY"/>
    <property type="match status" value="1"/>
</dbReference>
<name>A0A8J3C7B7_9PSEU</name>
<dbReference type="InterPro" id="IPR023187">
    <property type="entry name" value="Tscrpt_reg_MarR-type_CS"/>
</dbReference>
<sequence length="163" mass="17738">METTSHGWLDLARELRTLGQLIHAGRQRAWSSSHGLAPAVAGLLAELAAHGECRISALARHRLVDVSVISRQIAQLERAGLVARRPDPSDGRVALVRITESGREALRHWRDAQISWLHHALSKWDEGAVRTACAVLGAMNDELHEALTATGPTELTDVLEGIT</sequence>
<keyword evidence="3" id="KW-0804">Transcription</keyword>
<keyword evidence="1" id="KW-0805">Transcription regulation</keyword>
<dbReference type="AlphaFoldDB" id="A0A8J3C7B7"/>
<dbReference type="GO" id="GO:0003700">
    <property type="term" value="F:DNA-binding transcription factor activity"/>
    <property type="evidence" value="ECO:0007669"/>
    <property type="project" value="InterPro"/>
</dbReference>
<dbReference type="Proteomes" id="UP000637578">
    <property type="component" value="Unassembled WGS sequence"/>
</dbReference>
<evidence type="ECO:0000256" key="3">
    <source>
        <dbReference type="ARBA" id="ARBA00023163"/>
    </source>
</evidence>
<reference evidence="5" key="1">
    <citation type="journal article" date="2014" name="Int. J. Syst. Evol. Microbiol.">
        <title>Complete genome sequence of Corynebacterium casei LMG S-19264T (=DSM 44701T), isolated from a smear-ripened cheese.</title>
        <authorList>
            <consortium name="US DOE Joint Genome Institute (JGI-PGF)"/>
            <person name="Walter F."/>
            <person name="Albersmeier A."/>
            <person name="Kalinowski J."/>
            <person name="Ruckert C."/>
        </authorList>
    </citation>
    <scope>NUCLEOTIDE SEQUENCE</scope>
    <source>
        <strain evidence="5">CGMCC 4.5737</strain>
    </source>
</reference>
<evidence type="ECO:0000256" key="2">
    <source>
        <dbReference type="ARBA" id="ARBA00023125"/>
    </source>
</evidence>
<dbReference type="RefSeq" id="WP_189055882.1">
    <property type="nucleotide sequence ID" value="NZ_BMMK01000006.1"/>
</dbReference>
<dbReference type="PROSITE" id="PS01117">
    <property type="entry name" value="HTH_MARR_1"/>
    <property type="match status" value="1"/>
</dbReference>
<dbReference type="InterPro" id="IPR000835">
    <property type="entry name" value="HTH_MarR-typ"/>
</dbReference>
<feature type="domain" description="HTH marR-type" evidence="4">
    <location>
        <begin position="8"/>
        <end position="163"/>
    </location>
</feature>
<keyword evidence="2" id="KW-0238">DNA-binding</keyword>
<dbReference type="Pfam" id="PF12802">
    <property type="entry name" value="MarR_2"/>
    <property type="match status" value="1"/>
</dbReference>
<dbReference type="Gene3D" id="1.10.10.10">
    <property type="entry name" value="Winged helix-like DNA-binding domain superfamily/Winged helix DNA-binding domain"/>
    <property type="match status" value="1"/>
</dbReference>
<evidence type="ECO:0000313" key="5">
    <source>
        <dbReference type="EMBL" id="GGM47428.1"/>
    </source>
</evidence>
<dbReference type="PROSITE" id="PS50995">
    <property type="entry name" value="HTH_MARR_2"/>
    <property type="match status" value="1"/>
</dbReference>
<dbReference type="InterPro" id="IPR039422">
    <property type="entry name" value="MarR/SlyA-like"/>
</dbReference>
<comment type="caution">
    <text evidence="5">The sequence shown here is derived from an EMBL/GenBank/DDBJ whole genome shotgun (WGS) entry which is preliminary data.</text>
</comment>
<proteinExistence type="predicted"/>